<keyword evidence="1" id="KW-1133">Transmembrane helix</keyword>
<reference evidence="2" key="1">
    <citation type="submission" date="2014-11" db="EMBL/GenBank/DDBJ databases">
        <authorList>
            <person name="Amaro Gonzalez C."/>
        </authorList>
    </citation>
    <scope>NUCLEOTIDE SEQUENCE</scope>
</reference>
<feature type="transmembrane region" description="Helical" evidence="1">
    <location>
        <begin position="12"/>
        <end position="31"/>
    </location>
</feature>
<sequence length="38" mass="4480">MCHRFDCTDCEQYLNMLVYLNVCYAGMMFTLNQLKLPG</sequence>
<dbReference type="AlphaFoldDB" id="A0A0E9UGY0"/>
<evidence type="ECO:0000256" key="1">
    <source>
        <dbReference type="SAM" id="Phobius"/>
    </source>
</evidence>
<dbReference type="EMBL" id="GBXM01044102">
    <property type="protein sequence ID" value="JAH64475.1"/>
    <property type="molecule type" value="Transcribed_RNA"/>
</dbReference>
<accession>A0A0E9UGY0</accession>
<protein>
    <submittedName>
        <fullName evidence="2">Uncharacterized protein</fullName>
    </submittedName>
</protein>
<evidence type="ECO:0000313" key="2">
    <source>
        <dbReference type="EMBL" id="JAH64475.1"/>
    </source>
</evidence>
<organism evidence="2">
    <name type="scientific">Anguilla anguilla</name>
    <name type="common">European freshwater eel</name>
    <name type="synonym">Muraena anguilla</name>
    <dbReference type="NCBI Taxonomy" id="7936"/>
    <lineage>
        <taxon>Eukaryota</taxon>
        <taxon>Metazoa</taxon>
        <taxon>Chordata</taxon>
        <taxon>Craniata</taxon>
        <taxon>Vertebrata</taxon>
        <taxon>Euteleostomi</taxon>
        <taxon>Actinopterygii</taxon>
        <taxon>Neopterygii</taxon>
        <taxon>Teleostei</taxon>
        <taxon>Anguilliformes</taxon>
        <taxon>Anguillidae</taxon>
        <taxon>Anguilla</taxon>
    </lineage>
</organism>
<keyword evidence="1" id="KW-0472">Membrane</keyword>
<name>A0A0E9UGY0_ANGAN</name>
<proteinExistence type="predicted"/>
<reference evidence="2" key="2">
    <citation type="journal article" date="2015" name="Fish Shellfish Immunol.">
        <title>Early steps in the European eel (Anguilla anguilla)-Vibrio vulnificus interaction in the gills: Role of the RtxA13 toxin.</title>
        <authorList>
            <person name="Callol A."/>
            <person name="Pajuelo D."/>
            <person name="Ebbesson L."/>
            <person name="Teles M."/>
            <person name="MacKenzie S."/>
            <person name="Amaro C."/>
        </authorList>
    </citation>
    <scope>NUCLEOTIDE SEQUENCE</scope>
</reference>
<keyword evidence="1" id="KW-0812">Transmembrane</keyword>